<feature type="compositionally biased region" description="Polar residues" evidence="1">
    <location>
        <begin position="53"/>
        <end position="71"/>
    </location>
</feature>
<evidence type="ECO:0000256" key="1">
    <source>
        <dbReference type="SAM" id="MobiDB-lite"/>
    </source>
</evidence>
<comment type="caution">
    <text evidence="2">The sequence shown here is derived from an EMBL/GenBank/DDBJ whole genome shotgun (WGS) entry which is preliminary data.</text>
</comment>
<dbReference type="EMBL" id="JACGWJ010000021">
    <property type="protein sequence ID" value="KAL0335417.1"/>
    <property type="molecule type" value="Genomic_DNA"/>
</dbReference>
<dbReference type="AlphaFoldDB" id="A0AAW2MUU0"/>
<gene>
    <name evidence="2" type="ORF">Sradi_4753600</name>
</gene>
<feature type="region of interest" description="Disordered" evidence="1">
    <location>
        <begin position="53"/>
        <end position="97"/>
    </location>
</feature>
<proteinExistence type="predicted"/>
<reference evidence="2" key="1">
    <citation type="submission" date="2020-06" db="EMBL/GenBank/DDBJ databases">
        <authorList>
            <person name="Li T."/>
            <person name="Hu X."/>
            <person name="Zhang T."/>
            <person name="Song X."/>
            <person name="Zhang H."/>
            <person name="Dai N."/>
            <person name="Sheng W."/>
            <person name="Hou X."/>
            <person name="Wei L."/>
        </authorList>
    </citation>
    <scope>NUCLEOTIDE SEQUENCE</scope>
    <source>
        <strain evidence="2">G02</strain>
        <tissue evidence="2">Leaf</tissue>
    </source>
</reference>
<accession>A0AAW2MUU0</accession>
<evidence type="ECO:0000313" key="2">
    <source>
        <dbReference type="EMBL" id="KAL0335417.1"/>
    </source>
</evidence>
<reference evidence="2" key="2">
    <citation type="journal article" date="2024" name="Plant">
        <title>Genomic evolution and insights into agronomic trait innovations of Sesamum species.</title>
        <authorList>
            <person name="Miao H."/>
            <person name="Wang L."/>
            <person name="Qu L."/>
            <person name="Liu H."/>
            <person name="Sun Y."/>
            <person name="Le M."/>
            <person name="Wang Q."/>
            <person name="Wei S."/>
            <person name="Zheng Y."/>
            <person name="Lin W."/>
            <person name="Duan Y."/>
            <person name="Cao H."/>
            <person name="Xiong S."/>
            <person name="Wang X."/>
            <person name="Wei L."/>
            <person name="Li C."/>
            <person name="Ma Q."/>
            <person name="Ju M."/>
            <person name="Zhao R."/>
            <person name="Li G."/>
            <person name="Mu C."/>
            <person name="Tian Q."/>
            <person name="Mei H."/>
            <person name="Zhang T."/>
            <person name="Gao T."/>
            <person name="Zhang H."/>
        </authorList>
    </citation>
    <scope>NUCLEOTIDE SEQUENCE</scope>
    <source>
        <strain evidence="2">G02</strain>
    </source>
</reference>
<sequence length="124" mass="13502">MKKNVPDDTLRVLQQAFRTLDELPLEAETVERGYSMGTDPTGLPKIHGLPTSSLYNTISGSTESYSASPKTSKPRKSSHSGELHSPLYADTNGGGRNSSLVFIPPLIYRFQESPGPSSMMDPFV</sequence>
<protein>
    <submittedName>
        <fullName evidence="2">Dynamin-related protein 3A</fullName>
    </submittedName>
</protein>
<organism evidence="2">
    <name type="scientific">Sesamum radiatum</name>
    <name type="common">Black benniseed</name>
    <dbReference type="NCBI Taxonomy" id="300843"/>
    <lineage>
        <taxon>Eukaryota</taxon>
        <taxon>Viridiplantae</taxon>
        <taxon>Streptophyta</taxon>
        <taxon>Embryophyta</taxon>
        <taxon>Tracheophyta</taxon>
        <taxon>Spermatophyta</taxon>
        <taxon>Magnoliopsida</taxon>
        <taxon>eudicotyledons</taxon>
        <taxon>Gunneridae</taxon>
        <taxon>Pentapetalae</taxon>
        <taxon>asterids</taxon>
        <taxon>lamiids</taxon>
        <taxon>Lamiales</taxon>
        <taxon>Pedaliaceae</taxon>
        <taxon>Sesamum</taxon>
    </lineage>
</organism>
<name>A0AAW2MUU0_SESRA</name>